<protein>
    <submittedName>
        <fullName evidence="1">Uncharacterized protein</fullName>
    </submittedName>
</protein>
<dbReference type="AlphaFoldDB" id="A0A0P9QVH3"/>
<sequence length="148" mass="16125">MIMRLEMVEKGLVEKLKLVSQEQRRNAVKVACELAFQACPVEVPIVVESLRQLRSGNKLTTDQVSGLDALAAQLDEKYFDLQDTLDEGQNLNVEGLQLFSQARTVSALSLAGGEDSLMTATEAIYEASSAVDDGTYIFKAVLSVLPES</sequence>
<comment type="caution">
    <text evidence="1">The sequence shown here is derived from an EMBL/GenBank/DDBJ whole genome shotgun (WGS) entry which is preliminary data.</text>
</comment>
<dbReference type="Proteomes" id="UP000269044">
    <property type="component" value="Unassembled WGS sequence"/>
</dbReference>
<accession>A0A0P9QVH3</accession>
<reference evidence="1 2" key="1">
    <citation type="submission" date="2018-08" db="EMBL/GenBank/DDBJ databases">
        <title>Recombination of ecologically and evolutionarily significant loci maintains genetic cohesion in the Pseudomonas syringae species complex.</title>
        <authorList>
            <person name="Dillon M."/>
            <person name="Thakur S."/>
            <person name="Almeida R.N.D."/>
            <person name="Weir B.S."/>
            <person name="Guttman D.S."/>
        </authorList>
    </citation>
    <scope>NUCLEOTIDE SEQUENCE [LARGE SCALE GENOMIC DNA]</scope>
    <source>
        <strain evidence="1 2">ICMP 13052</strain>
    </source>
</reference>
<name>A0A0P9QVH3_9PSED</name>
<evidence type="ECO:0000313" key="2">
    <source>
        <dbReference type="Proteomes" id="UP000269044"/>
    </source>
</evidence>
<proteinExistence type="predicted"/>
<organism evidence="1 2">
    <name type="scientific">Pseudomonas syringae pv. delphinii</name>
    <dbReference type="NCBI Taxonomy" id="192088"/>
    <lineage>
        <taxon>Bacteria</taxon>
        <taxon>Pseudomonadati</taxon>
        <taxon>Pseudomonadota</taxon>
        <taxon>Gammaproteobacteria</taxon>
        <taxon>Pseudomonadales</taxon>
        <taxon>Pseudomonadaceae</taxon>
        <taxon>Pseudomonas</taxon>
    </lineage>
</organism>
<dbReference type="RefSeq" id="WP_053479786.1">
    <property type="nucleotide sequence ID" value="NZ_LJQH01000224.1"/>
</dbReference>
<evidence type="ECO:0000313" key="1">
    <source>
        <dbReference type="EMBL" id="RMQ18423.1"/>
    </source>
</evidence>
<dbReference type="EMBL" id="RBRA01000306">
    <property type="protein sequence ID" value="RMQ18423.1"/>
    <property type="molecule type" value="Genomic_DNA"/>
</dbReference>
<gene>
    <name evidence="1" type="ORF">ALQ08_200162</name>
</gene>